<evidence type="ECO:0000256" key="4">
    <source>
        <dbReference type="ARBA" id="ARBA00023002"/>
    </source>
</evidence>
<dbReference type="PANTHER" id="PTHR13789">
    <property type="entry name" value="MONOOXYGENASE"/>
    <property type="match status" value="1"/>
</dbReference>
<name>A0ABR1J0W7_9AGAR</name>
<dbReference type="PRINTS" id="PR00420">
    <property type="entry name" value="RNGMNOXGNASE"/>
</dbReference>
<evidence type="ECO:0000256" key="5">
    <source>
        <dbReference type="ARBA" id="ARBA00023033"/>
    </source>
</evidence>
<dbReference type="Pfam" id="PF01494">
    <property type="entry name" value="FAD_binding_3"/>
    <property type="match status" value="1"/>
</dbReference>
<protein>
    <recommendedName>
        <fullName evidence="6">FAD-binding domain-containing protein</fullName>
    </recommendedName>
</protein>
<keyword evidence="3" id="KW-0274">FAD</keyword>
<evidence type="ECO:0000313" key="8">
    <source>
        <dbReference type="Proteomes" id="UP001498398"/>
    </source>
</evidence>
<dbReference type="PANTHER" id="PTHR13789:SF309">
    <property type="entry name" value="PUTATIVE (AFU_ORTHOLOGUE AFUA_6G14510)-RELATED"/>
    <property type="match status" value="1"/>
</dbReference>
<evidence type="ECO:0000256" key="1">
    <source>
        <dbReference type="ARBA" id="ARBA00007992"/>
    </source>
</evidence>
<dbReference type="Proteomes" id="UP001498398">
    <property type="component" value="Unassembled WGS sequence"/>
</dbReference>
<accession>A0ABR1J0W7</accession>
<dbReference type="Gene3D" id="3.50.50.60">
    <property type="entry name" value="FAD/NAD(P)-binding domain"/>
    <property type="match status" value="1"/>
</dbReference>
<proteinExistence type="inferred from homology"/>
<dbReference type="InterPro" id="IPR036188">
    <property type="entry name" value="FAD/NAD-bd_sf"/>
</dbReference>
<sequence>MYQTKTKHILNFIVIGGSIGGLSTAYCIRQAGHNITLLEKHDISVFQSQKDSGLRIPPNMTRLLNEFPGAKEMLEEKATISPGHFLVEGSVRMAKMTYKEEVISDLGALYYRVPYLDLWNYLYGLCISCNVQCKFNSEVADIIISAPDLLGVRTVLTTGENINGDIIIGADGHNSIVRDFIITDEAVEGPEDEPEQTDLLEVPQLIRLSIPLKEMEKDPELQSLTENNWWTVWMGYGQFHNAGKEGNEQYGLNIYYPFKQYEVVDMDWNIRKPCLGLDELEATEYGSQ</sequence>
<comment type="caution">
    <text evidence="7">The sequence shown here is derived from an EMBL/GenBank/DDBJ whole genome shotgun (WGS) entry which is preliminary data.</text>
</comment>
<reference evidence="7 8" key="1">
    <citation type="submission" date="2024-01" db="EMBL/GenBank/DDBJ databases">
        <title>A draft genome for the cacao thread blight pathogen Marasmiellus scandens.</title>
        <authorList>
            <person name="Baruah I.K."/>
            <person name="Leung J."/>
            <person name="Bukari Y."/>
            <person name="Amoako-Attah I."/>
            <person name="Meinhardt L.W."/>
            <person name="Bailey B.A."/>
            <person name="Cohen S.P."/>
        </authorList>
    </citation>
    <scope>NUCLEOTIDE SEQUENCE [LARGE SCALE GENOMIC DNA]</scope>
    <source>
        <strain evidence="7 8">GH-19</strain>
    </source>
</reference>
<comment type="similarity">
    <text evidence="1">Belongs to the paxM FAD-dependent monooxygenase family.</text>
</comment>
<dbReference type="EMBL" id="JBANRG010000043">
    <property type="protein sequence ID" value="KAK7446714.1"/>
    <property type="molecule type" value="Genomic_DNA"/>
</dbReference>
<evidence type="ECO:0000259" key="6">
    <source>
        <dbReference type="Pfam" id="PF01494"/>
    </source>
</evidence>
<dbReference type="InterPro" id="IPR002938">
    <property type="entry name" value="FAD-bd"/>
</dbReference>
<evidence type="ECO:0000313" key="7">
    <source>
        <dbReference type="EMBL" id="KAK7446714.1"/>
    </source>
</evidence>
<feature type="domain" description="FAD-binding" evidence="6">
    <location>
        <begin position="13"/>
        <end position="182"/>
    </location>
</feature>
<dbReference type="InterPro" id="IPR050493">
    <property type="entry name" value="FAD-dep_Monooxygenase_BioMet"/>
</dbReference>
<organism evidence="7 8">
    <name type="scientific">Marasmiellus scandens</name>
    <dbReference type="NCBI Taxonomy" id="2682957"/>
    <lineage>
        <taxon>Eukaryota</taxon>
        <taxon>Fungi</taxon>
        <taxon>Dikarya</taxon>
        <taxon>Basidiomycota</taxon>
        <taxon>Agaricomycotina</taxon>
        <taxon>Agaricomycetes</taxon>
        <taxon>Agaricomycetidae</taxon>
        <taxon>Agaricales</taxon>
        <taxon>Marasmiineae</taxon>
        <taxon>Omphalotaceae</taxon>
        <taxon>Marasmiellus</taxon>
    </lineage>
</organism>
<evidence type="ECO:0000256" key="3">
    <source>
        <dbReference type="ARBA" id="ARBA00022827"/>
    </source>
</evidence>
<keyword evidence="4" id="KW-0560">Oxidoreductase</keyword>
<gene>
    <name evidence="7" type="ORF">VKT23_014409</name>
</gene>
<keyword evidence="5" id="KW-0503">Monooxygenase</keyword>
<dbReference type="SUPFAM" id="SSF51905">
    <property type="entry name" value="FAD/NAD(P)-binding domain"/>
    <property type="match status" value="1"/>
</dbReference>
<keyword evidence="8" id="KW-1185">Reference proteome</keyword>
<keyword evidence="2" id="KW-0285">Flavoprotein</keyword>
<evidence type="ECO:0000256" key="2">
    <source>
        <dbReference type="ARBA" id="ARBA00022630"/>
    </source>
</evidence>